<name>R4YZF4_9ACTN</name>
<protein>
    <recommendedName>
        <fullName evidence="4">Regulator of chromosome condensation RCC1</fullName>
    </recommendedName>
</protein>
<dbReference type="InterPro" id="IPR000408">
    <property type="entry name" value="Reg_chr_condens"/>
</dbReference>
<dbReference type="RefSeq" id="WP_012222512.1">
    <property type="nucleotide sequence ID" value="NZ_HG422565.1"/>
</dbReference>
<keyword evidence="3" id="KW-1185">Reference proteome</keyword>
<dbReference type="PROSITE" id="PS50012">
    <property type="entry name" value="RCC1_3"/>
    <property type="match status" value="1"/>
</dbReference>
<dbReference type="STRING" id="1229780.BN381_10003"/>
<dbReference type="Pfam" id="PF13540">
    <property type="entry name" value="RCC1_2"/>
    <property type="match status" value="1"/>
</dbReference>
<dbReference type="EMBL" id="CANL01000001">
    <property type="protein sequence ID" value="CCM61772.1"/>
    <property type="molecule type" value="Genomic_DNA"/>
</dbReference>
<dbReference type="Proteomes" id="UP000018291">
    <property type="component" value="Unassembled WGS sequence"/>
</dbReference>
<organism evidence="2 3">
    <name type="scientific">Candidatus Neomicrothrix parvicella RN1</name>
    <dbReference type="NCBI Taxonomy" id="1229780"/>
    <lineage>
        <taxon>Bacteria</taxon>
        <taxon>Bacillati</taxon>
        <taxon>Actinomycetota</taxon>
        <taxon>Acidimicrobiia</taxon>
        <taxon>Acidimicrobiales</taxon>
        <taxon>Microthrixaceae</taxon>
        <taxon>Candidatus Neomicrothrix</taxon>
    </lineage>
</organism>
<evidence type="ECO:0000256" key="1">
    <source>
        <dbReference type="SAM" id="MobiDB-lite"/>
    </source>
</evidence>
<reference evidence="2 3" key="1">
    <citation type="journal article" date="2013" name="ISME J.">
        <title>Metabolic model for the filamentous 'Candidatus Microthrix parvicella' based on genomic and metagenomic analyses.</title>
        <authorList>
            <person name="Jon McIlroy S."/>
            <person name="Kristiansen R."/>
            <person name="Albertsen M."/>
            <person name="Michael Karst S."/>
            <person name="Rossetti S."/>
            <person name="Lund Nielsen J."/>
            <person name="Tandoi V."/>
            <person name="James Seviour R."/>
            <person name="Nielsen P.H."/>
        </authorList>
    </citation>
    <scope>NUCLEOTIDE SEQUENCE [LARGE SCALE GENOMIC DNA]</scope>
    <source>
        <strain evidence="2 3">RN1</strain>
    </source>
</reference>
<sequence>MTAGFEVGVGPVTRLTNNPGWNVDGYLDGSIASGPLGQGSPDGGTYQPGEDTTDTTPLPPGSPTAITAGDFHTCAVLQNGTAKCWGSNSVGQLGDGTTTTRLTPTTVTGL</sequence>
<dbReference type="InterPro" id="IPR009091">
    <property type="entry name" value="RCC1/BLIP-II"/>
</dbReference>
<proteinExistence type="predicted"/>
<gene>
    <name evidence="2" type="ORF">BN381_10003</name>
</gene>
<feature type="region of interest" description="Disordered" evidence="1">
    <location>
        <begin position="1"/>
        <end position="62"/>
    </location>
</feature>
<evidence type="ECO:0000313" key="2">
    <source>
        <dbReference type="EMBL" id="CCM61772.1"/>
    </source>
</evidence>
<evidence type="ECO:0000313" key="3">
    <source>
        <dbReference type="Proteomes" id="UP000018291"/>
    </source>
</evidence>
<accession>R4YZF4</accession>
<dbReference type="AlphaFoldDB" id="R4YZF4"/>
<dbReference type="SUPFAM" id="SSF50985">
    <property type="entry name" value="RCC1/BLIP-II"/>
    <property type="match status" value="1"/>
</dbReference>
<dbReference type="Gene3D" id="2.130.10.30">
    <property type="entry name" value="Regulator of chromosome condensation 1/beta-lactamase-inhibitor protein II"/>
    <property type="match status" value="1"/>
</dbReference>
<evidence type="ECO:0008006" key="4">
    <source>
        <dbReference type="Google" id="ProtNLM"/>
    </source>
</evidence>
<dbReference type="eggNOG" id="COG5184">
    <property type="taxonomic scope" value="Bacteria"/>
</dbReference>
<comment type="caution">
    <text evidence="2">The sequence shown here is derived from an EMBL/GenBank/DDBJ whole genome shotgun (WGS) entry which is preliminary data.</text>
</comment>
<dbReference type="OrthoDB" id="9796385at2"/>
<dbReference type="HOGENOM" id="CLU_2166388_0_0_11"/>